<evidence type="ECO:0000256" key="5">
    <source>
        <dbReference type="ARBA" id="ARBA00022847"/>
    </source>
</evidence>
<comment type="similarity">
    <text evidence="8">Belongs to the major facilitator superfamily. Phosphate:H(+) symporter (TC 2.A.1.9) family.</text>
</comment>
<dbReference type="EMBL" id="GISG01276718">
    <property type="protein sequence ID" value="MBA4677842.1"/>
    <property type="molecule type" value="Transcribed_RNA"/>
</dbReference>
<evidence type="ECO:0000256" key="2">
    <source>
        <dbReference type="ARBA" id="ARBA00022448"/>
    </source>
</evidence>
<dbReference type="AlphaFoldDB" id="A0A7C9EUJ7"/>
<feature type="compositionally biased region" description="Basic and acidic residues" evidence="9">
    <location>
        <begin position="494"/>
        <end position="504"/>
    </location>
</feature>
<dbReference type="PROSITE" id="PS00217">
    <property type="entry name" value="SUGAR_TRANSPORT_2"/>
    <property type="match status" value="1"/>
</dbReference>
<dbReference type="FunFam" id="1.20.1250.20:FF:000175">
    <property type="entry name" value="Inorganic phosphate transporter 1-6"/>
    <property type="match status" value="1"/>
</dbReference>
<protein>
    <submittedName>
        <fullName evidence="12">ABC-type phosphate transporter</fullName>
    </submittedName>
</protein>
<reference evidence="12" key="1">
    <citation type="journal article" date="2013" name="J. Plant Res.">
        <title>Effect of fungi and light on seed germination of three Opuntia species from semiarid lands of central Mexico.</title>
        <authorList>
            <person name="Delgado-Sanchez P."/>
            <person name="Jimenez-Bremont J.F."/>
            <person name="Guerrero-Gonzalez Mde L."/>
            <person name="Flores J."/>
        </authorList>
    </citation>
    <scope>NUCLEOTIDE SEQUENCE</scope>
    <source>
        <tissue evidence="12">Cladode</tissue>
    </source>
</reference>
<feature type="transmembrane region" description="Helical" evidence="10">
    <location>
        <begin position="199"/>
        <end position="218"/>
    </location>
</feature>
<evidence type="ECO:0000256" key="7">
    <source>
        <dbReference type="ARBA" id="ARBA00023136"/>
    </source>
</evidence>
<dbReference type="InterPro" id="IPR005828">
    <property type="entry name" value="MFS_sugar_transport-like"/>
</dbReference>
<evidence type="ECO:0000256" key="4">
    <source>
        <dbReference type="ARBA" id="ARBA00022692"/>
    </source>
</evidence>
<name>A0A7C9EUJ7_OPUST</name>
<feature type="transmembrane region" description="Helical" evidence="10">
    <location>
        <begin position="155"/>
        <end position="179"/>
    </location>
</feature>
<dbReference type="PANTHER" id="PTHR24064">
    <property type="entry name" value="SOLUTE CARRIER FAMILY 22 MEMBER"/>
    <property type="match status" value="1"/>
</dbReference>
<keyword evidence="5" id="KW-0769">Symport</keyword>
<dbReference type="SUPFAM" id="SSF103473">
    <property type="entry name" value="MFS general substrate transporter"/>
    <property type="match status" value="1"/>
</dbReference>
<feature type="transmembrane region" description="Helical" evidence="10">
    <location>
        <begin position="123"/>
        <end position="143"/>
    </location>
</feature>
<feature type="transmembrane region" description="Helical" evidence="10">
    <location>
        <begin position="364"/>
        <end position="383"/>
    </location>
</feature>
<dbReference type="Gene3D" id="1.20.1250.20">
    <property type="entry name" value="MFS general substrate transporter like domains"/>
    <property type="match status" value="2"/>
</dbReference>
<feature type="transmembrane region" description="Helical" evidence="10">
    <location>
        <begin position="395"/>
        <end position="415"/>
    </location>
</feature>
<evidence type="ECO:0000256" key="6">
    <source>
        <dbReference type="ARBA" id="ARBA00022989"/>
    </source>
</evidence>
<keyword evidence="3" id="KW-0592">Phosphate transport</keyword>
<dbReference type="Pfam" id="PF00083">
    <property type="entry name" value="Sugar_tr"/>
    <property type="match status" value="1"/>
</dbReference>
<accession>A0A7C9EUJ7</accession>
<evidence type="ECO:0000256" key="8">
    <source>
        <dbReference type="ARBA" id="ARBA00044504"/>
    </source>
</evidence>
<feature type="transmembrane region" description="Helical" evidence="10">
    <location>
        <begin position="92"/>
        <end position="111"/>
    </location>
</feature>
<evidence type="ECO:0000256" key="10">
    <source>
        <dbReference type="SAM" id="Phobius"/>
    </source>
</evidence>
<feature type="transmembrane region" description="Helical" evidence="10">
    <location>
        <begin position="21"/>
        <end position="39"/>
    </location>
</feature>
<evidence type="ECO:0000259" key="11">
    <source>
        <dbReference type="PROSITE" id="PS50850"/>
    </source>
</evidence>
<keyword evidence="6 10" id="KW-1133">Transmembrane helix</keyword>
<organism evidence="12">
    <name type="scientific">Opuntia streptacantha</name>
    <name type="common">Prickly pear cactus</name>
    <name type="synonym">Opuntia cardona</name>
    <dbReference type="NCBI Taxonomy" id="393608"/>
    <lineage>
        <taxon>Eukaryota</taxon>
        <taxon>Viridiplantae</taxon>
        <taxon>Streptophyta</taxon>
        <taxon>Embryophyta</taxon>
        <taxon>Tracheophyta</taxon>
        <taxon>Spermatophyta</taxon>
        <taxon>Magnoliopsida</taxon>
        <taxon>eudicotyledons</taxon>
        <taxon>Gunneridae</taxon>
        <taxon>Pentapetalae</taxon>
        <taxon>Caryophyllales</taxon>
        <taxon>Cactineae</taxon>
        <taxon>Cactaceae</taxon>
        <taxon>Opuntioideae</taxon>
        <taxon>Opuntia</taxon>
    </lineage>
</organism>
<evidence type="ECO:0000256" key="1">
    <source>
        <dbReference type="ARBA" id="ARBA00004141"/>
    </source>
</evidence>
<proteinExistence type="inferred from homology"/>
<dbReference type="PROSITE" id="PS50850">
    <property type="entry name" value="MFS"/>
    <property type="match status" value="1"/>
</dbReference>
<dbReference type="InterPro" id="IPR005829">
    <property type="entry name" value="Sugar_transporter_CS"/>
</dbReference>
<comment type="subcellular location">
    <subcellularLocation>
        <location evidence="1">Membrane</location>
        <topology evidence="1">Multi-pass membrane protein</topology>
    </subcellularLocation>
</comment>
<dbReference type="InterPro" id="IPR020846">
    <property type="entry name" value="MFS_dom"/>
</dbReference>
<dbReference type="PROSITE" id="PS00216">
    <property type="entry name" value="SUGAR_TRANSPORT_1"/>
    <property type="match status" value="1"/>
</dbReference>
<feature type="transmembrane region" description="Helical" evidence="10">
    <location>
        <begin position="288"/>
        <end position="308"/>
    </location>
</feature>
<evidence type="ECO:0000256" key="9">
    <source>
        <dbReference type="SAM" id="MobiDB-lite"/>
    </source>
</evidence>
<feature type="region of interest" description="Disordered" evidence="9">
    <location>
        <begin position="494"/>
        <end position="521"/>
    </location>
</feature>
<dbReference type="InterPro" id="IPR036259">
    <property type="entry name" value="MFS_trans_sf"/>
</dbReference>
<feature type="transmembrane region" description="Helical" evidence="10">
    <location>
        <begin position="328"/>
        <end position="352"/>
    </location>
</feature>
<feature type="transmembrane region" description="Helical" evidence="10">
    <location>
        <begin position="470"/>
        <end position="488"/>
    </location>
</feature>
<keyword evidence="2" id="KW-0813">Transport</keyword>
<dbReference type="GO" id="GO:0006817">
    <property type="term" value="P:phosphate ion transport"/>
    <property type="evidence" value="ECO:0007669"/>
    <property type="project" value="UniProtKB-KW"/>
</dbReference>
<feature type="transmembrane region" description="Helical" evidence="10">
    <location>
        <begin position="59"/>
        <end position="80"/>
    </location>
</feature>
<keyword evidence="4 10" id="KW-0812">Transmembrane</keyword>
<keyword evidence="7 10" id="KW-0472">Membrane</keyword>
<reference evidence="12" key="2">
    <citation type="submission" date="2020-07" db="EMBL/GenBank/DDBJ databases">
        <authorList>
            <person name="Vera ALvarez R."/>
            <person name="Arias-Moreno D.M."/>
            <person name="Jimenez-Jacinto V."/>
            <person name="Jimenez-Bremont J.F."/>
            <person name="Swaminathan K."/>
            <person name="Moose S.P."/>
            <person name="Guerrero-Gonzalez M.L."/>
            <person name="Marino-Ramirez L."/>
            <person name="Landsman D."/>
            <person name="Rodriguez-Kessler M."/>
            <person name="Delgado-Sanchez P."/>
        </authorList>
    </citation>
    <scope>NUCLEOTIDE SEQUENCE</scope>
    <source>
        <tissue evidence="12">Cladode</tissue>
    </source>
</reference>
<feature type="transmembrane region" description="Helical" evidence="10">
    <location>
        <begin position="427"/>
        <end position="450"/>
    </location>
</feature>
<dbReference type="CDD" id="cd17364">
    <property type="entry name" value="MFS_PhT"/>
    <property type="match status" value="1"/>
</dbReference>
<evidence type="ECO:0000313" key="12">
    <source>
        <dbReference type="EMBL" id="MBA4677842.1"/>
    </source>
</evidence>
<evidence type="ECO:0000256" key="3">
    <source>
        <dbReference type="ARBA" id="ARBA00022592"/>
    </source>
</evidence>
<dbReference type="GO" id="GO:0016020">
    <property type="term" value="C:membrane"/>
    <property type="evidence" value="ECO:0007669"/>
    <property type="project" value="UniProtKB-SubCell"/>
</dbReference>
<sequence length="521" mass="56726">MGLKVLSALDTAKTQYYHFKAIIIAGMGLFTDAYDLFSIGPISVLLSRIYYPHRGDLPAAVYSAMVAAALAGTVLGQLLFGRLGDLVGRRRVYGFALAFMVLSSLASAFSICTSRACVLSSLGFFRFLLGVGIGGDYPLSATIMSEFANKATRGAFIAAVFSMQGFGILFSSVVTMVVCTVSNQATTASPEHTPQAADLAWRIILMLGAIPAAVTFYWRMMMPETARYTALVEHNVIQAAKDMEKVLDVAAHQILDDASSGAATPLPPSSSTYPLLSKQFLHRHGRDLFSCATTWFLVDIVFYSNNLFQSRIYDFALQEDKHNVFDHAYHVVRIQAIIAICSTIPGYWATVFCIDRVGRRKIQIVGFVVMAVALFCIGGPYSYWKGRSKEMGFMVLYGLTFFFSNFGPNTTTFIIPAELFPARFRTTCHGISGAAGKVGAIIGSVGFLWASNGKDKGKDKFKENEMMGSLMALAVISLVGALVTYLFTPETKGRSLEENERDDSNASSEGDGLVHAPEIQL</sequence>
<dbReference type="GO" id="GO:0015293">
    <property type="term" value="F:symporter activity"/>
    <property type="evidence" value="ECO:0007669"/>
    <property type="project" value="UniProtKB-KW"/>
</dbReference>
<feature type="domain" description="Major facilitator superfamily (MFS) profile" evidence="11">
    <location>
        <begin position="21"/>
        <end position="492"/>
    </location>
</feature>